<dbReference type="NCBIfam" id="NF000801">
    <property type="entry name" value="PRK00055.1-3"/>
    <property type="match status" value="1"/>
</dbReference>
<keyword evidence="7 8" id="KW-0862">Zinc</keyword>
<feature type="binding site" evidence="8">
    <location>
        <position position="269"/>
    </location>
    <ligand>
        <name>Zn(2+)</name>
        <dbReference type="ChEBI" id="CHEBI:29105"/>
        <label>2</label>
        <note>catalytic</note>
    </ligand>
</feature>
<evidence type="ECO:0000259" key="9">
    <source>
        <dbReference type="Pfam" id="PF12706"/>
    </source>
</evidence>
<dbReference type="PANTHER" id="PTHR46018">
    <property type="entry name" value="ZINC PHOSPHODIESTERASE ELAC PROTEIN 1"/>
    <property type="match status" value="1"/>
</dbReference>
<comment type="caution">
    <text evidence="10">The sequence shown here is derived from an EMBL/GenBank/DDBJ whole genome shotgun (WGS) entry which is preliminary data.</text>
</comment>
<sequence>MEFHFLGTGAGVPAKQRNVSSLAIRFLQNKGEVWLFDCGEATQHQLLRSPLTLTSISTIFITHLHGDHLLGLPGLLSSRSFQGAKTTVTLYGPVGLKEFVDVTLRTTKTQLRYDLIIEELKPGLLFKTKQHDVHVLPLSHPVSSFAIRFTEADQPGRLHAEKLKELGVAPGPLYAQLKLGKSVTLSNGQVIDGTAYMDEPIRGRTIVVAGDTAPVEAMKEFAFQADVLVHEATFASDQQEQAHDFGHSTIADASSLAKSAEVKQLILTHVSSRYAKDETVYYAEVEQCFPGAFVARDMSILKLSKASELIHV</sequence>
<evidence type="ECO:0000313" key="10">
    <source>
        <dbReference type="EMBL" id="MBM7840211.1"/>
    </source>
</evidence>
<accession>A0ABS2SYD4</accession>
<reference evidence="10" key="1">
    <citation type="submission" date="2021-01" db="EMBL/GenBank/DDBJ databases">
        <title>Genomic Encyclopedia of Type Strains, Phase IV (KMG-IV): sequencing the most valuable type-strain genomes for metagenomic binning, comparative biology and taxonomic classification.</title>
        <authorList>
            <person name="Goeker M."/>
        </authorList>
    </citation>
    <scope>NUCLEOTIDE SEQUENCE</scope>
    <source>
        <strain evidence="10">DSM 21943</strain>
    </source>
</reference>
<feature type="binding site" evidence="8">
    <location>
        <position position="63"/>
    </location>
    <ligand>
        <name>Zn(2+)</name>
        <dbReference type="ChEBI" id="CHEBI:29105"/>
        <label>1</label>
        <note>catalytic</note>
    </ligand>
</feature>
<dbReference type="InterPro" id="IPR001279">
    <property type="entry name" value="Metallo-B-lactamas"/>
</dbReference>
<keyword evidence="2 8" id="KW-0819">tRNA processing</keyword>
<feature type="active site" description="Proton acceptor" evidence="8">
    <location>
        <position position="67"/>
    </location>
</feature>
<dbReference type="EC" id="3.1.26.11" evidence="8"/>
<organism evidence="10 11">
    <name type="scientific">Shouchella xiaoxiensis</name>
    <dbReference type="NCBI Taxonomy" id="766895"/>
    <lineage>
        <taxon>Bacteria</taxon>
        <taxon>Bacillati</taxon>
        <taxon>Bacillota</taxon>
        <taxon>Bacilli</taxon>
        <taxon>Bacillales</taxon>
        <taxon>Bacillaceae</taxon>
        <taxon>Shouchella</taxon>
    </lineage>
</organism>
<keyword evidence="11" id="KW-1185">Reference proteome</keyword>
<evidence type="ECO:0000256" key="7">
    <source>
        <dbReference type="ARBA" id="ARBA00022833"/>
    </source>
</evidence>
<comment type="function">
    <text evidence="8">Zinc phosphodiesterase, which displays some tRNA 3'-processing endonuclease activity. Probably involved in tRNA maturation, by removing a 3'-trailer from precursor tRNA.</text>
</comment>
<evidence type="ECO:0000256" key="8">
    <source>
        <dbReference type="HAMAP-Rule" id="MF_01818"/>
    </source>
</evidence>
<evidence type="ECO:0000256" key="4">
    <source>
        <dbReference type="ARBA" id="ARBA00022723"/>
    </source>
</evidence>
<dbReference type="GO" id="GO:0042781">
    <property type="term" value="F:3'-tRNA processing endoribonuclease activity"/>
    <property type="evidence" value="ECO:0007669"/>
    <property type="project" value="UniProtKB-EC"/>
</dbReference>
<keyword evidence="3 8" id="KW-0540">Nuclease</keyword>
<dbReference type="Proteomes" id="UP001179280">
    <property type="component" value="Unassembled WGS sequence"/>
</dbReference>
<keyword evidence="6 8" id="KW-0378">Hydrolase</keyword>
<feature type="binding site" evidence="8">
    <location>
        <position position="67"/>
    </location>
    <ligand>
        <name>Zn(2+)</name>
        <dbReference type="ChEBI" id="CHEBI:29105"/>
        <label>2</label>
        <note>catalytic</note>
    </ligand>
</feature>
<dbReference type="NCBIfam" id="TIGR02651">
    <property type="entry name" value="RNase_Z"/>
    <property type="match status" value="1"/>
</dbReference>
<dbReference type="RefSeq" id="WP_204467734.1">
    <property type="nucleotide sequence ID" value="NZ_JAFBCV010000012.1"/>
</dbReference>
<proteinExistence type="inferred from homology"/>
<keyword evidence="4 8" id="KW-0479">Metal-binding</keyword>
<comment type="similarity">
    <text evidence="8">Belongs to the RNase Z family.</text>
</comment>
<gene>
    <name evidence="8" type="primary">rnz</name>
    <name evidence="10" type="ORF">JOC54_003491</name>
</gene>
<dbReference type="CDD" id="cd07717">
    <property type="entry name" value="RNaseZ_ZiPD-like_MBL-fold"/>
    <property type="match status" value="1"/>
</dbReference>
<dbReference type="InterPro" id="IPR013471">
    <property type="entry name" value="RNase_Z/BN"/>
</dbReference>
<evidence type="ECO:0000256" key="6">
    <source>
        <dbReference type="ARBA" id="ARBA00022801"/>
    </source>
</evidence>
<feature type="binding site" evidence="8">
    <location>
        <position position="68"/>
    </location>
    <ligand>
        <name>Zn(2+)</name>
        <dbReference type="ChEBI" id="CHEBI:29105"/>
        <label>2</label>
        <note>catalytic</note>
    </ligand>
</feature>
<comment type="subunit">
    <text evidence="1 8">Homodimer.</text>
</comment>
<name>A0ABS2SYD4_9BACI</name>
<dbReference type="Gene3D" id="3.60.15.10">
    <property type="entry name" value="Ribonuclease Z/Hydroxyacylglutathione hydrolase-like"/>
    <property type="match status" value="1"/>
</dbReference>
<dbReference type="Pfam" id="PF12706">
    <property type="entry name" value="Lactamase_B_2"/>
    <property type="match status" value="1"/>
</dbReference>
<keyword evidence="5 8" id="KW-0255">Endonuclease</keyword>
<dbReference type="InterPro" id="IPR036866">
    <property type="entry name" value="RibonucZ/Hydroxyglut_hydro"/>
</dbReference>
<evidence type="ECO:0000313" key="11">
    <source>
        <dbReference type="Proteomes" id="UP001179280"/>
    </source>
</evidence>
<evidence type="ECO:0000256" key="2">
    <source>
        <dbReference type="ARBA" id="ARBA00022694"/>
    </source>
</evidence>
<evidence type="ECO:0000256" key="1">
    <source>
        <dbReference type="ARBA" id="ARBA00011738"/>
    </source>
</evidence>
<comment type="catalytic activity">
    <reaction evidence="8">
        <text>Endonucleolytic cleavage of RNA, removing extra 3' nucleotides from tRNA precursor, generating 3' termini of tRNAs. A 3'-hydroxy group is left at the tRNA terminus and a 5'-phosphoryl group is left at the trailer molecule.</text>
        <dbReference type="EC" id="3.1.26.11"/>
    </reaction>
</comment>
<feature type="domain" description="Metallo-beta-lactamase" evidence="9">
    <location>
        <begin position="35"/>
        <end position="269"/>
    </location>
</feature>
<dbReference type="EMBL" id="JAFBCV010000012">
    <property type="protein sequence ID" value="MBM7840211.1"/>
    <property type="molecule type" value="Genomic_DNA"/>
</dbReference>
<dbReference type="HAMAP" id="MF_01818">
    <property type="entry name" value="RNase_Z_BN"/>
    <property type="match status" value="1"/>
</dbReference>
<evidence type="ECO:0000256" key="3">
    <source>
        <dbReference type="ARBA" id="ARBA00022722"/>
    </source>
</evidence>
<protein>
    <recommendedName>
        <fullName evidence="8">Ribonuclease Z</fullName>
        <shortName evidence="8">RNase Z</shortName>
        <ecNumber evidence="8">3.1.26.11</ecNumber>
    </recommendedName>
    <alternativeName>
        <fullName evidence="8">tRNA 3 endonuclease</fullName>
    </alternativeName>
    <alternativeName>
        <fullName evidence="8">tRNase Z</fullName>
    </alternativeName>
</protein>
<comment type="cofactor">
    <cofactor evidence="8">
        <name>Zn(2+)</name>
        <dbReference type="ChEBI" id="CHEBI:29105"/>
    </cofactor>
    <text evidence="8">Binds 2 Zn(2+) ions.</text>
</comment>
<dbReference type="SUPFAM" id="SSF56281">
    <property type="entry name" value="Metallo-hydrolase/oxidoreductase"/>
    <property type="match status" value="1"/>
</dbReference>
<feature type="binding site" evidence="8">
    <location>
        <position position="211"/>
    </location>
    <ligand>
        <name>Zn(2+)</name>
        <dbReference type="ChEBI" id="CHEBI:29105"/>
        <label>2</label>
        <note>catalytic</note>
    </ligand>
</feature>
<feature type="binding site" evidence="8">
    <location>
        <position position="211"/>
    </location>
    <ligand>
        <name>Zn(2+)</name>
        <dbReference type="ChEBI" id="CHEBI:29105"/>
        <label>1</label>
        <note>catalytic</note>
    </ligand>
</feature>
<feature type="binding site" evidence="8">
    <location>
        <position position="140"/>
    </location>
    <ligand>
        <name>Zn(2+)</name>
        <dbReference type="ChEBI" id="CHEBI:29105"/>
        <label>1</label>
        <note>catalytic</note>
    </ligand>
</feature>
<dbReference type="PANTHER" id="PTHR46018:SF2">
    <property type="entry name" value="ZINC PHOSPHODIESTERASE ELAC PROTEIN 1"/>
    <property type="match status" value="1"/>
</dbReference>
<feature type="binding site" evidence="8">
    <location>
        <position position="65"/>
    </location>
    <ligand>
        <name>Zn(2+)</name>
        <dbReference type="ChEBI" id="CHEBI:29105"/>
        <label>1</label>
        <note>catalytic</note>
    </ligand>
</feature>
<evidence type="ECO:0000256" key="5">
    <source>
        <dbReference type="ARBA" id="ARBA00022759"/>
    </source>
</evidence>